<evidence type="ECO:0000259" key="9">
    <source>
        <dbReference type="Pfam" id="PF14738"/>
    </source>
</evidence>
<feature type="region of interest" description="Disordered" evidence="8">
    <location>
        <begin position="167"/>
        <end position="191"/>
    </location>
</feature>
<feature type="coiled-coil region" evidence="7">
    <location>
        <begin position="537"/>
        <end position="564"/>
    </location>
</feature>
<dbReference type="PANTHER" id="PTHR22455">
    <property type="entry name" value="CILIA- AND FLAGELLA-ASSOCIATED PROTEIN 91"/>
    <property type="match status" value="1"/>
</dbReference>
<dbReference type="AlphaFoldDB" id="A0A9Q1DWH7"/>
<gene>
    <name evidence="10" type="ORF">COCON_G00055910</name>
</gene>
<evidence type="ECO:0000256" key="2">
    <source>
        <dbReference type="ARBA" id="ARBA00022490"/>
    </source>
</evidence>
<evidence type="ECO:0000256" key="1">
    <source>
        <dbReference type="ARBA" id="ARBA00004430"/>
    </source>
</evidence>
<evidence type="ECO:0000256" key="6">
    <source>
        <dbReference type="ARBA" id="ARBA00029555"/>
    </source>
</evidence>
<evidence type="ECO:0000313" key="11">
    <source>
        <dbReference type="Proteomes" id="UP001152803"/>
    </source>
</evidence>
<keyword evidence="7" id="KW-0175">Coiled coil</keyword>
<keyword evidence="11" id="KW-1185">Reference proteome</keyword>
<sequence>MGVTRTINRQNEGTFRGYKQQRAHDYLYDPNCTFGSETDHTRARFQALASVERVKKVPEFKTMFSDLPHHPRYALRLDAADPVPAFIDRRWRGPAEAMQHTGFSPAGRGDAGDCDVSGSERWKYFTRPLIPFTQMVPPEVVFGAPRSPRFSLDTPQEHVMFASHRTVHTQTDYRDSEAQTDPYTPKHAVRPGSSPELLTLLTLTWNHGLPAGQPEVEMIERMRLKRAWEATLPPLNDLAQLSRRRRMMDEMERKEWAFREGEIQKLQEKRLALLTQVITQREERQQQLLIKHLDSHFARRQHQKEAKIKKIRQDYILSIRRLMEKRRNVEGKLRRSGVVERYCSRGRRVHYPGSAMGRLPHGDSDRDSVTSWLQNTYEGLLLLESTLPPSVTEPCIRAPKPRSGKGFVKRADRREMELIRTHEELKERKTKVEEKKPLRFLYKIEKPAPRPPTPAITPPPAGLEERDLAVICLQKTWLLPRRSRRETQLPTCPCSRRGVARRAPSGGRGRGDMLDFLSKELQRLQEERRIHAFTLLAERHRRMREAEESGRRQAEERRRREEDEIFRQVVLVHQATVDLYLEDVILSSIEKTADEQAREEIHKMAEEINDIAYAMEESLTNVRSEEIVAELVYSFLIPEVQKTTVRNRVKATQQQHIQAARHVVHGAVEEATAATAPVPQSQL</sequence>
<organism evidence="10 11">
    <name type="scientific">Conger conger</name>
    <name type="common">Conger eel</name>
    <name type="synonym">Muraena conger</name>
    <dbReference type="NCBI Taxonomy" id="82655"/>
    <lineage>
        <taxon>Eukaryota</taxon>
        <taxon>Metazoa</taxon>
        <taxon>Chordata</taxon>
        <taxon>Craniata</taxon>
        <taxon>Vertebrata</taxon>
        <taxon>Euteleostomi</taxon>
        <taxon>Actinopterygii</taxon>
        <taxon>Neopterygii</taxon>
        <taxon>Teleostei</taxon>
        <taxon>Anguilliformes</taxon>
        <taxon>Congridae</taxon>
        <taxon>Conger</taxon>
    </lineage>
</organism>
<comment type="caution">
    <text evidence="10">The sequence shown here is derived from an EMBL/GenBank/DDBJ whole genome shotgun (WGS) entry which is preliminary data.</text>
</comment>
<evidence type="ECO:0000256" key="3">
    <source>
        <dbReference type="ARBA" id="ARBA00023212"/>
    </source>
</evidence>
<keyword evidence="4" id="KW-0966">Cell projection</keyword>
<dbReference type="Pfam" id="PF14738">
    <property type="entry name" value="CFAP91"/>
    <property type="match status" value="1"/>
</dbReference>
<keyword evidence="2" id="KW-0963">Cytoplasm</keyword>
<dbReference type="OrthoDB" id="567787at2759"/>
<evidence type="ECO:0000256" key="4">
    <source>
        <dbReference type="ARBA" id="ARBA00023273"/>
    </source>
</evidence>
<proteinExistence type="inferred from homology"/>
<evidence type="ECO:0000256" key="5">
    <source>
        <dbReference type="ARBA" id="ARBA00029468"/>
    </source>
</evidence>
<dbReference type="EMBL" id="JAFJMO010000003">
    <property type="protein sequence ID" value="KAJ8283072.1"/>
    <property type="molecule type" value="Genomic_DNA"/>
</dbReference>
<feature type="domain" description="CFAP91" evidence="9">
    <location>
        <begin position="169"/>
        <end position="321"/>
    </location>
</feature>
<protein>
    <recommendedName>
        <fullName evidence="6">Cilia- and flagella-associated protein 91</fullName>
    </recommendedName>
</protein>
<comment type="similarity">
    <text evidence="5">Belongs to the CFAP91 family.</text>
</comment>
<name>A0A9Q1DWH7_CONCO</name>
<dbReference type="InterPro" id="IPR032840">
    <property type="entry name" value="CFAP91_dom"/>
</dbReference>
<dbReference type="GO" id="GO:0005930">
    <property type="term" value="C:axoneme"/>
    <property type="evidence" value="ECO:0007669"/>
    <property type="project" value="UniProtKB-SubCell"/>
</dbReference>
<dbReference type="InterPro" id="IPR026720">
    <property type="entry name" value="CFAP91"/>
</dbReference>
<feature type="coiled-coil region" evidence="7">
    <location>
        <begin position="408"/>
        <end position="435"/>
    </location>
</feature>
<reference evidence="10" key="1">
    <citation type="journal article" date="2023" name="Science">
        <title>Genome structures resolve the early diversification of teleost fishes.</title>
        <authorList>
            <person name="Parey E."/>
            <person name="Louis A."/>
            <person name="Montfort J."/>
            <person name="Bouchez O."/>
            <person name="Roques C."/>
            <person name="Iampietro C."/>
            <person name="Lluch J."/>
            <person name="Castinel A."/>
            <person name="Donnadieu C."/>
            <person name="Desvignes T."/>
            <person name="Floi Bucao C."/>
            <person name="Jouanno E."/>
            <person name="Wen M."/>
            <person name="Mejri S."/>
            <person name="Dirks R."/>
            <person name="Jansen H."/>
            <person name="Henkel C."/>
            <person name="Chen W.J."/>
            <person name="Zahm M."/>
            <person name="Cabau C."/>
            <person name="Klopp C."/>
            <person name="Thompson A.W."/>
            <person name="Robinson-Rechavi M."/>
            <person name="Braasch I."/>
            <person name="Lecointre G."/>
            <person name="Bobe J."/>
            <person name="Postlethwait J.H."/>
            <person name="Berthelot C."/>
            <person name="Roest Crollius H."/>
            <person name="Guiguen Y."/>
        </authorList>
    </citation>
    <scope>NUCLEOTIDE SEQUENCE</scope>
    <source>
        <strain evidence="10">Concon-B</strain>
    </source>
</reference>
<accession>A0A9Q1DWH7</accession>
<comment type="subcellular location">
    <subcellularLocation>
        <location evidence="1">Cytoplasm</location>
        <location evidence="1">Cytoskeleton</location>
        <location evidence="1">Cilium axoneme</location>
    </subcellularLocation>
</comment>
<dbReference type="PANTHER" id="PTHR22455:SF10">
    <property type="entry name" value="CILIA- AND FLAGELLA-ASSOCIATED PROTEIN 91"/>
    <property type="match status" value="1"/>
</dbReference>
<keyword evidence="3" id="KW-0206">Cytoskeleton</keyword>
<dbReference type="Proteomes" id="UP001152803">
    <property type="component" value="Unassembled WGS sequence"/>
</dbReference>
<evidence type="ECO:0000256" key="7">
    <source>
        <dbReference type="SAM" id="Coils"/>
    </source>
</evidence>
<evidence type="ECO:0000256" key="8">
    <source>
        <dbReference type="SAM" id="MobiDB-lite"/>
    </source>
</evidence>
<evidence type="ECO:0000313" key="10">
    <source>
        <dbReference type="EMBL" id="KAJ8283072.1"/>
    </source>
</evidence>